<dbReference type="Proteomes" id="UP001139451">
    <property type="component" value="Unassembled WGS sequence"/>
</dbReference>
<dbReference type="InterPro" id="IPR050584">
    <property type="entry name" value="Cholesterol_7-desaturase"/>
</dbReference>
<keyword evidence="7" id="KW-0223">Dioxygenase</keyword>
<protein>
    <submittedName>
        <fullName evidence="7">Aromatic ring-hydroxylating dioxygenase subunit alpha</fullName>
    </submittedName>
</protein>
<comment type="caution">
    <text evidence="7">The sequence shown here is derived from an EMBL/GenBank/DDBJ whole genome shotgun (WGS) entry which is preliminary data.</text>
</comment>
<dbReference type="Pfam" id="PF19112">
    <property type="entry name" value="VanA_C"/>
    <property type="match status" value="1"/>
</dbReference>
<dbReference type="InterPro" id="IPR017941">
    <property type="entry name" value="Rieske_2Fe-2S"/>
</dbReference>
<evidence type="ECO:0000256" key="2">
    <source>
        <dbReference type="ARBA" id="ARBA00022723"/>
    </source>
</evidence>
<evidence type="ECO:0000259" key="6">
    <source>
        <dbReference type="PROSITE" id="PS51296"/>
    </source>
</evidence>
<keyword evidence="1" id="KW-0001">2Fe-2S</keyword>
<feature type="domain" description="Rieske" evidence="6">
    <location>
        <begin position="8"/>
        <end position="110"/>
    </location>
</feature>
<dbReference type="PANTHER" id="PTHR21266">
    <property type="entry name" value="IRON-SULFUR DOMAIN CONTAINING PROTEIN"/>
    <property type="match status" value="1"/>
</dbReference>
<dbReference type="RefSeq" id="WP_254293916.1">
    <property type="nucleotide sequence ID" value="NZ_JAMLDX010000009.1"/>
</dbReference>
<evidence type="ECO:0000313" key="7">
    <source>
        <dbReference type="EMBL" id="MCP3731371.1"/>
    </source>
</evidence>
<evidence type="ECO:0000256" key="1">
    <source>
        <dbReference type="ARBA" id="ARBA00022714"/>
    </source>
</evidence>
<dbReference type="PANTHER" id="PTHR21266:SF60">
    <property type="entry name" value="3-KETOSTEROID-9-ALPHA-MONOOXYGENASE, OXYGENASE COMPONENT"/>
    <property type="match status" value="1"/>
</dbReference>
<dbReference type="GO" id="GO:0051213">
    <property type="term" value="F:dioxygenase activity"/>
    <property type="evidence" value="ECO:0007669"/>
    <property type="project" value="UniProtKB-KW"/>
</dbReference>
<gene>
    <name evidence="7" type="ORF">M9978_13140</name>
</gene>
<evidence type="ECO:0000256" key="3">
    <source>
        <dbReference type="ARBA" id="ARBA00023002"/>
    </source>
</evidence>
<dbReference type="Gene3D" id="3.90.380.10">
    <property type="entry name" value="Naphthalene 1,2-dioxygenase Alpha Subunit, Chain A, domain 1"/>
    <property type="match status" value="1"/>
</dbReference>
<keyword evidence="3" id="KW-0560">Oxidoreductase</keyword>
<reference evidence="7" key="1">
    <citation type="submission" date="2022-05" db="EMBL/GenBank/DDBJ databases">
        <title>Sphingomonas sp. strain MG17 Genome sequencing and assembly.</title>
        <authorList>
            <person name="Kim I."/>
        </authorList>
    </citation>
    <scope>NUCLEOTIDE SEQUENCE</scope>
    <source>
        <strain evidence="7">MG17</strain>
    </source>
</reference>
<evidence type="ECO:0000256" key="4">
    <source>
        <dbReference type="ARBA" id="ARBA00023004"/>
    </source>
</evidence>
<name>A0A9X2HHM7_9SPHN</name>
<dbReference type="Gene3D" id="2.102.10.10">
    <property type="entry name" value="Rieske [2Fe-2S] iron-sulphur domain"/>
    <property type="match status" value="1"/>
</dbReference>
<evidence type="ECO:0000313" key="8">
    <source>
        <dbReference type="Proteomes" id="UP001139451"/>
    </source>
</evidence>
<sequence>MHWLTNCWYAAAWADEIKPRERLARRIIDQPILFWRDDAGRVRALANRCPHRLAPLSLGRIEGNVVQCGYHGLRFDGDTGRCVQNPHGPLLGALAVRPYPLVERHRLLWIWMGEPDLADDREIPDLSFADRAPEHAFSKGYMHTVADHRLLEDNILDLSHGDYLHVATLGGGSFTRATVQVEECGDKLHVRWVAQGEKAIPIWQPELPDPDALTDMTTEVLWYPSGVMFLGSELAVKDTPDAGLATWNAHIMTPETAVSTHYLYCNSRNYRVDDAAYNAAITAGLAIAFGGEDKPMIEAQQEQIGEADLLDCAPTLLSIDNASTRARRIYRRLVEAERAAIENPVGATA</sequence>
<organism evidence="7 8">
    <name type="scientific">Sphingomonas tagetis</name>
    <dbReference type="NCBI Taxonomy" id="2949092"/>
    <lineage>
        <taxon>Bacteria</taxon>
        <taxon>Pseudomonadati</taxon>
        <taxon>Pseudomonadota</taxon>
        <taxon>Alphaproteobacteria</taxon>
        <taxon>Sphingomonadales</taxon>
        <taxon>Sphingomonadaceae</taxon>
        <taxon>Sphingomonas</taxon>
    </lineage>
</organism>
<dbReference type="AlphaFoldDB" id="A0A9X2HHM7"/>
<dbReference type="SUPFAM" id="SSF50022">
    <property type="entry name" value="ISP domain"/>
    <property type="match status" value="1"/>
</dbReference>
<dbReference type="SUPFAM" id="SSF55961">
    <property type="entry name" value="Bet v1-like"/>
    <property type="match status" value="1"/>
</dbReference>
<dbReference type="EMBL" id="JAMLDX010000009">
    <property type="protein sequence ID" value="MCP3731371.1"/>
    <property type="molecule type" value="Genomic_DNA"/>
</dbReference>
<keyword evidence="8" id="KW-1185">Reference proteome</keyword>
<dbReference type="InterPro" id="IPR044043">
    <property type="entry name" value="VanA_C_cat"/>
</dbReference>
<keyword evidence="2" id="KW-0479">Metal-binding</keyword>
<evidence type="ECO:0000256" key="5">
    <source>
        <dbReference type="ARBA" id="ARBA00023014"/>
    </source>
</evidence>
<accession>A0A9X2HHM7</accession>
<dbReference type="GO" id="GO:0051537">
    <property type="term" value="F:2 iron, 2 sulfur cluster binding"/>
    <property type="evidence" value="ECO:0007669"/>
    <property type="project" value="UniProtKB-KW"/>
</dbReference>
<dbReference type="Pfam" id="PF00355">
    <property type="entry name" value="Rieske"/>
    <property type="match status" value="1"/>
</dbReference>
<keyword evidence="4" id="KW-0408">Iron</keyword>
<keyword evidence="5" id="KW-0411">Iron-sulfur</keyword>
<dbReference type="GO" id="GO:0046872">
    <property type="term" value="F:metal ion binding"/>
    <property type="evidence" value="ECO:0007669"/>
    <property type="project" value="UniProtKB-KW"/>
</dbReference>
<dbReference type="InterPro" id="IPR036922">
    <property type="entry name" value="Rieske_2Fe-2S_sf"/>
</dbReference>
<dbReference type="PROSITE" id="PS51296">
    <property type="entry name" value="RIESKE"/>
    <property type="match status" value="1"/>
</dbReference>
<proteinExistence type="predicted"/>